<keyword evidence="2" id="KW-1003">Cell membrane</keyword>
<feature type="transmembrane region" description="Helical" evidence="6">
    <location>
        <begin position="394"/>
        <end position="412"/>
    </location>
</feature>
<evidence type="ECO:0000256" key="6">
    <source>
        <dbReference type="SAM" id="Phobius"/>
    </source>
</evidence>
<feature type="transmembrane region" description="Helical" evidence="6">
    <location>
        <begin position="457"/>
        <end position="475"/>
    </location>
</feature>
<keyword evidence="5 6" id="KW-0472">Membrane</keyword>
<evidence type="ECO:0000256" key="4">
    <source>
        <dbReference type="ARBA" id="ARBA00022989"/>
    </source>
</evidence>
<name>C7DG28_MICA2</name>
<feature type="transmembrane region" description="Helical" evidence="6">
    <location>
        <begin position="180"/>
        <end position="199"/>
    </location>
</feature>
<dbReference type="Pfam" id="PF01943">
    <property type="entry name" value="Polysacc_synt"/>
    <property type="match status" value="1"/>
</dbReference>
<evidence type="ECO:0000313" key="8">
    <source>
        <dbReference type="Proteomes" id="UP000332487"/>
    </source>
</evidence>
<comment type="subcellular location">
    <subcellularLocation>
        <location evidence="1">Cell membrane</location>
        <topology evidence="1">Multi-pass membrane protein</topology>
    </subcellularLocation>
</comment>
<protein>
    <submittedName>
        <fullName evidence="7">Polysaccharide biosynthesis protein</fullName>
    </submittedName>
</protein>
<sequence>MQPNYRSEAKLAERMMPMLDETIDGSKMEDFGVDTAKKSSIFVSGKLAALIFGAVLLIFLTRYLSLDGYGLYSVVYSYATVLTLGGNFGIGTTFRKRLADARSYDERSKLLANGYFLAIVLGLVLTLAGIAVSPAIAEFAYRNSALALPLEFAAATIFFSILYNVTVSALVGIGRVKVSGVVTVAYSLIQLVMVVYLVLAGYGVLGAIAGILGSLAVSSAIALAYLASSTRIRLIRPERKYMSGIMKFAYPVLVSNFATMGLMSFAIDFLGVFVSSAVVGDYGAAFRVGRYVEVILVSTTFVLMPAFSKLFSDESLSKKISSMYSNSMYYMLLFLVPVLAYGATVSVPLFRLFFSKAYSLGAIYFIIIEIGLAVSIIGNFAGALIVGYGDTKKFMKYQLTTIAIEMALLLVLTPLMQIYGVLISLFVVGPVVLDIVYMKALKRQFSIKIAWAKLLRVVLPGIILGLVMAGLAILLRERLLLIAINFAVAVLLYPPLVVLFGGINKKNIEILTKIGNKLGPAKVVLRYMLPYTMLFMKREGAPDHHD</sequence>
<evidence type="ECO:0000313" key="7">
    <source>
        <dbReference type="EMBL" id="EET90498.1"/>
    </source>
</evidence>
<feature type="transmembrane region" description="Helical" evidence="6">
    <location>
        <begin position="248"/>
        <end position="276"/>
    </location>
</feature>
<dbReference type="PANTHER" id="PTHR30250:SF11">
    <property type="entry name" value="O-ANTIGEN TRANSPORTER-RELATED"/>
    <property type="match status" value="1"/>
</dbReference>
<reference evidence="7 8" key="2">
    <citation type="journal article" date="2010" name="Proc. Natl. Acad. Sci. U.S.A.">
        <title>Enigmatic, ultrasmall, uncultivated Archaea.</title>
        <authorList>
            <person name="Baker B.J."/>
            <person name="Comolli L.R."/>
            <person name="Dick G.J."/>
            <person name="Hauser L.J."/>
            <person name="Hyatt D."/>
            <person name="Dill B.D."/>
            <person name="Land M.L."/>
            <person name="Verberkmoes N.C."/>
            <person name="Hettich R.L."/>
            <person name="Banfield J.F."/>
        </authorList>
    </citation>
    <scope>NUCLEOTIDE SEQUENCE [LARGE SCALE GENOMIC DNA]</scope>
    <source>
        <strain evidence="7">ARMAN-2</strain>
    </source>
</reference>
<keyword evidence="4 6" id="KW-1133">Transmembrane helix</keyword>
<feature type="transmembrane region" description="Helical" evidence="6">
    <location>
        <begin position="328"/>
        <end position="350"/>
    </location>
</feature>
<evidence type="ECO:0000256" key="1">
    <source>
        <dbReference type="ARBA" id="ARBA00004651"/>
    </source>
</evidence>
<dbReference type="InterPro" id="IPR002797">
    <property type="entry name" value="Polysacc_synth"/>
</dbReference>
<feature type="transmembrane region" description="Helical" evidence="6">
    <location>
        <begin position="288"/>
        <end position="307"/>
    </location>
</feature>
<dbReference type="EMBL" id="GG697236">
    <property type="protein sequence ID" value="EET90498.1"/>
    <property type="molecule type" value="Genomic_DNA"/>
</dbReference>
<feature type="transmembrane region" description="Helical" evidence="6">
    <location>
        <begin position="110"/>
        <end position="132"/>
    </location>
</feature>
<feature type="transmembrane region" description="Helical" evidence="6">
    <location>
        <begin position="418"/>
        <end position="437"/>
    </location>
</feature>
<organism evidence="7 8">
    <name type="scientific">Candidatus Micrarchaeum acidiphilum ARMAN-2</name>
    <dbReference type="NCBI Taxonomy" id="425595"/>
    <lineage>
        <taxon>Archaea</taxon>
        <taxon>Candidatus Micrarchaeota</taxon>
        <taxon>Candidatus Micrarchaeia</taxon>
        <taxon>Candidatus Micrarchaeales</taxon>
        <taxon>Candidatus Micrarchaeaceae</taxon>
        <taxon>Candidatus Micrarchaeum</taxon>
    </lineage>
</organism>
<feature type="transmembrane region" description="Helical" evidence="6">
    <location>
        <begin position="205"/>
        <end position="227"/>
    </location>
</feature>
<dbReference type="Proteomes" id="UP000332487">
    <property type="component" value="Unassembled WGS sequence"/>
</dbReference>
<feature type="transmembrane region" description="Helical" evidence="6">
    <location>
        <begin position="481"/>
        <end position="503"/>
    </location>
</feature>
<evidence type="ECO:0000256" key="3">
    <source>
        <dbReference type="ARBA" id="ARBA00022692"/>
    </source>
</evidence>
<dbReference type="PANTHER" id="PTHR30250">
    <property type="entry name" value="PST FAMILY PREDICTED COLANIC ACID TRANSPORTER"/>
    <property type="match status" value="1"/>
</dbReference>
<dbReference type="InterPro" id="IPR050833">
    <property type="entry name" value="Poly_Biosynth_Transport"/>
</dbReference>
<feature type="transmembrane region" description="Helical" evidence="6">
    <location>
        <begin position="152"/>
        <end position="173"/>
    </location>
</feature>
<proteinExistence type="predicted"/>
<feature type="transmembrane region" description="Helical" evidence="6">
    <location>
        <begin position="71"/>
        <end position="90"/>
    </location>
</feature>
<reference evidence="7 8" key="1">
    <citation type="journal article" date="2009" name="Genome Biol.">
        <title>Community-wide analysis of microbial genome sequence signatures.</title>
        <authorList>
            <person name="Dick G.J."/>
            <person name="Andersson A.F."/>
            <person name="Baker B.J."/>
            <person name="Simmons S.L."/>
            <person name="Thomas B.C."/>
            <person name="Yelton A.P."/>
            <person name="Banfield J.F."/>
        </authorList>
    </citation>
    <scope>NUCLEOTIDE SEQUENCE [LARGE SCALE GENOMIC DNA]</scope>
    <source>
        <strain evidence="7">ARMAN-2</strain>
    </source>
</reference>
<accession>C7DG28</accession>
<evidence type="ECO:0000256" key="5">
    <source>
        <dbReference type="ARBA" id="ARBA00023136"/>
    </source>
</evidence>
<gene>
    <name evidence="7" type="ORF">UNLARM2_0033</name>
</gene>
<feature type="transmembrane region" description="Helical" evidence="6">
    <location>
        <begin position="362"/>
        <end position="387"/>
    </location>
</feature>
<keyword evidence="8" id="KW-1185">Reference proteome</keyword>
<evidence type="ECO:0000256" key="2">
    <source>
        <dbReference type="ARBA" id="ARBA00022475"/>
    </source>
</evidence>
<dbReference type="GO" id="GO:0005886">
    <property type="term" value="C:plasma membrane"/>
    <property type="evidence" value="ECO:0007669"/>
    <property type="project" value="UniProtKB-SubCell"/>
</dbReference>
<dbReference type="AlphaFoldDB" id="C7DG28"/>
<keyword evidence="3 6" id="KW-0812">Transmembrane</keyword>
<feature type="transmembrane region" description="Helical" evidence="6">
    <location>
        <begin position="47"/>
        <end position="65"/>
    </location>
</feature>